<evidence type="ECO:0000313" key="2">
    <source>
        <dbReference type="Proteomes" id="UP001054945"/>
    </source>
</evidence>
<keyword evidence="2" id="KW-1185">Reference proteome</keyword>
<reference evidence="1 2" key="1">
    <citation type="submission" date="2021-06" db="EMBL/GenBank/DDBJ databases">
        <title>Caerostris extrusa draft genome.</title>
        <authorList>
            <person name="Kono N."/>
            <person name="Arakawa K."/>
        </authorList>
    </citation>
    <scope>NUCLEOTIDE SEQUENCE [LARGE SCALE GENOMIC DNA]</scope>
</reference>
<organism evidence="1 2">
    <name type="scientific">Caerostris extrusa</name>
    <name type="common">Bark spider</name>
    <name type="synonym">Caerostris bankana</name>
    <dbReference type="NCBI Taxonomy" id="172846"/>
    <lineage>
        <taxon>Eukaryota</taxon>
        <taxon>Metazoa</taxon>
        <taxon>Ecdysozoa</taxon>
        <taxon>Arthropoda</taxon>
        <taxon>Chelicerata</taxon>
        <taxon>Arachnida</taxon>
        <taxon>Araneae</taxon>
        <taxon>Araneomorphae</taxon>
        <taxon>Entelegynae</taxon>
        <taxon>Araneoidea</taxon>
        <taxon>Araneidae</taxon>
        <taxon>Caerostris</taxon>
    </lineage>
</organism>
<evidence type="ECO:0000313" key="1">
    <source>
        <dbReference type="EMBL" id="GIY49990.1"/>
    </source>
</evidence>
<sequence length="106" mass="11632">MFSDGYLSVITAKVSEFNWAVDISAFFRSIPGIVVCRGIFAFSSMYCNLLKGCLLFSAIPYFFPYYGCLVQRSIMGFKTLGVGPVFSPEVVSCSLGSLKNFSIAFS</sequence>
<gene>
    <name evidence="1" type="ORF">CEXT_300191</name>
</gene>
<name>A0AAV4TUP4_CAEEX</name>
<proteinExistence type="predicted"/>
<accession>A0AAV4TUP4</accession>
<dbReference type="Proteomes" id="UP001054945">
    <property type="component" value="Unassembled WGS sequence"/>
</dbReference>
<dbReference type="AlphaFoldDB" id="A0AAV4TUP4"/>
<comment type="caution">
    <text evidence="1">The sequence shown here is derived from an EMBL/GenBank/DDBJ whole genome shotgun (WGS) entry which is preliminary data.</text>
</comment>
<dbReference type="EMBL" id="BPLR01011920">
    <property type="protein sequence ID" value="GIY49990.1"/>
    <property type="molecule type" value="Genomic_DNA"/>
</dbReference>
<protein>
    <submittedName>
        <fullName evidence="1">Uncharacterized protein</fullName>
    </submittedName>
</protein>